<dbReference type="SMART" id="SM00283">
    <property type="entry name" value="MA"/>
    <property type="match status" value="1"/>
</dbReference>
<dbReference type="InterPro" id="IPR051310">
    <property type="entry name" value="MCP_chemotaxis"/>
</dbReference>
<evidence type="ECO:0000256" key="5">
    <source>
        <dbReference type="SAM" id="Coils"/>
    </source>
</evidence>
<evidence type="ECO:0000256" key="2">
    <source>
        <dbReference type="ARBA" id="ARBA00022500"/>
    </source>
</evidence>
<evidence type="ECO:0000259" key="7">
    <source>
        <dbReference type="PROSITE" id="PS50111"/>
    </source>
</evidence>
<reference evidence="9" key="1">
    <citation type="submission" date="2016-04" db="EMBL/GenBank/DDBJ databases">
        <authorList>
            <person name="Evans L.H."/>
            <person name="Alamgir A."/>
            <person name="Owens N."/>
            <person name="Weber N.D."/>
            <person name="Virtaneva K."/>
            <person name="Barbian K."/>
            <person name="Babar A."/>
            <person name="Rosenke K."/>
        </authorList>
    </citation>
    <scope>NUCLEOTIDE SEQUENCE</scope>
    <source>
        <strain evidence="9">86</strain>
    </source>
</reference>
<evidence type="ECO:0000256" key="1">
    <source>
        <dbReference type="ARBA" id="ARBA00004370"/>
    </source>
</evidence>
<dbReference type="GO" id="GO:0006935">
    <property type="term" value="P:chemotaxis"/>
    <property type="evidence" value="ECO:0007669"/>
    <property type="project" value="UniProtKB-KW"/>
</dbReference>
<dbReference type="Pfam" id="PF12729">
    <property type="entry name" value="4HB_MCP_1"/>
    <property type="match status" value="1"/>
</dbReference>
<comment type="similarity">
    <text evidence="3">Belongs to the methyl-accepting chemotaxis (MCP) protein family.</text>
</comment>
<sequence>MRMTIKFKLALAFGAIVVLMVGSGGLAIRSMGELNDNLASMGRVSAERVRLALEMRGAMGEVGTRTIYAVINTKDEDIDANSAGALAAIQRTRTLEAELRKIATPEVRSKLDDFLRALDPYAQHVAKAREHLLKNSDTKARALSFGEAAQAADALVEPLAALGQRADADPAAGRLAAVAARMTALVGEIRALERGMILAPDNETIARLDRDAVARVQAFNALRPRLSEAALSEADRRRAEAVETAAARFLRADDDLRATARINSVDGAKAEIDAARPMRVQAQGLMDDIVRISTDGMAADIVSGEATYAAARATMLGGLGLSLALALVAAAWISMAINRGLKRAADLAQAVSGGDLTRTAETAGRDEIDDLLEHINEMVRRLRTVAGEVLGAASNVSSGSEELSSAAEELSQGSTEQASATEEASSAMEEMAANIKQNADNAGQTEKIARQSAADAQTSGKAVEKAVAAMQTIAEKIVIVQEIARQTDLLALNAAVEAARAGEHGKGFAVVASEVRKLAERSQAAATEISALSSDTVKSAQEAGQMLLRLVPDIKKTADLIEEISAACREQDIGAEQINQAIQQLDTVTQQNAGASEQMSATSEELAAQAAELQKNVAFFRLEAGAPTAPAAPAAPKRSRPAVAHVATQTLARPAAKRANGARNPGVHLDLVGAGADRSDAEFERF</sequence>
<dbReference type="PANTHER" id="PTHR43531:SF11">
    <property type="entry name" value="METHYL-ACCEPTING CHEMOTAXIS PROTEIN 3"/>
    <property type="match status" value="1"/>
</dbReference>
<dbReference type="SMART" id="SM00304">
    <property type="entry name" value="HAMP"/>
    <property type="match status" value="1"/>
</dbReference>
<proteinExistence type="inferred from homology"/>
<dbReference type="Pfam" id="PF00015">
    <property type="entry name" value="MCPsignal"/>
    <property type="match status" value="1"/>
</dbReference>
<evidence type="ECO:0000313" key="9">
    <source>
        <dbReference type="EMBL" id="SBW12222.1"/>
    </source>
</evidence>
<evidence type="ECO:0000256" key="3">
    <source>
        <dbReference type="ARBA" id="ARBA00029447"/>
    </source>
</evidence>
<dbReference type="GO" id="GO:0004888">
    <property type="term" value="F:transmembrane signaling receptor activity"/>
    <property type="evidence" value="ECO:0007669"/>
    <property type="project" value="TreeGrafter"/>
</dbReference>
<dbReference type="Pfam" id="PF00672">
    <property type="entry name" value="HAMP"/>
    <property type="match status" value="1"/>
</dbReference>
<keyword evidence="2" id="KW-0145">Chemotaxis</keyword>
<dbReference type="InterPro" id="IPR024478">
    <property type="entry name" value="HlyB_4HB_MCP"/>
</dbReference>
<feature type="region of interest" description="Disordered" evidence="6">
    <location>
        <begin position="397"/>
        <end position="428"/>
    </location>
</feature>
<dbReference type="PANTHER" id="PTHR43531">
    <property type="entry name" value="PROTEIN ICFG"/>
    <property type="match status" value="1"/>
</dbReference>
<protein>
    <submittedName>
        <fullName evidence="9">Methyl-accepting chemotaxis sensory transducer</fullName>
    </submittedName>
</protein>
<keyword evidence="5" id="KW-0175">Coiled coil</keyword>
<dbReference type="AlphaFoldDB" id="A0A212KKN6"/>
<dbReference type="FunFam" id="1.10.287.950:FF:000001">
    <property type="entry name" value="Methyl-accepting chemotaxis sensory transducer"/>
    <property type="match status" value="1"/>
</dbReference>
<dbReference type="PROSITE" id="PS50111">
    <property type="entry name" value="CHEMOTAXIS_TRANSDUC_2"/>
    <property type="match status" value="1"/>
</dbReference>
<dbReference type="GO" id="GO:0005886">
    <property type="term" value="C:plasma membrane"/>
    <property type="evidence" value="ECO:0007669"/>
    <property type="project" value="TreeGrafter"/>
</dbReference>
<organism evidence="9">
    <name type="scientific">uncultured Alphaproteobacteria bacterium</name>
    <dbReference type="NCBI Taxonomy" id="91750"/>
    <lineage>
        <taxon>Bacteria</taxon>
        <taxon>Pseudomonadati</taxon>
        <taxon>Pseudomonadota</taxon>
        <taxon>Alphaproteobacteria</taxon>
        <taxon>environmental samples</taxon>
    </lineage>
</organism>
<dbReference type="Gene3D" id="1.10.287.950">
    <property type="entry name" value="Methyl-accepting chemotaxis protein"/>
    <property type="match status" value="1"/>
</dbReference>
<dbReference type="InterPro" id="IPR004089">
    <property type="entry name" value="MCPsignal_dom"/>
</dbReference>
<gene>
    <name evidence="9" type="ORF">KL86APRO_20504</name>
</gene>
<feature type="coiled-coil region" evidence="5">
    <location>
        <begin position="578"/>
        <end position="623"/>
    </location>
</feature>
<comment type="subcellular location">
    <subcellularLocation>
        <location evidence="1">Membrane</location>
    </subcellularLocation>
</comment>
<feature type="region of interest" description="Disordered" evidence="6">
    <location>
        <begin position="645"/>
        <end position="671"/>
    </location>
</feature>
<dbReference type="GO" id="GO:0007165">
    <property type="term" value="P:signal transduction"/>
    <property type="evidence" value="ECO:0007669"/>
    <property type="project" value="UniProtKB-KW"/>
</dbReference>
<feature type="domain" description="HAMP" evidence="8">
    <location>
        <begin position="335"/>
        <end position="387"/>
    </location>
</feature>
<feature type="domain" description="Methyl-accepting transducer" evidence="7">
    <location>
        <begin position="392"/>
        <end position="607"/>
    </location>
</feature>
<dbReference type="CDD" id="cd06225">
    <property type="entry name" value="HAMP"/>
    <property type="match status" value="1"/>
</dbReference>
<evidence type="ECO:0000256" key="6">
    <source>
        <dbReference type="SAM" id="MobiDB-lite"/>
    </source>
</evidence>
<dbReference type="SUPFAM" id="SSF58104">
    <property type="entry name" value="Methyl-accepting chemotaxis protein (MCP) signaling domain"/>
    <property type="match status" value="1"/>
</dbReference>
<name>A0A212KKN6_9PROT</name>
<dbReference type="InterPro" id="IPR003660">
    <property type="entry name" value="HAMP_dom"/>
</dbReference>
<keyword evidence="4" id="KW-0807">Transducer</keyword>
<dbReference type="PROSITE" id="PS50885">
    <property type="entry name" value="HAMP"/>
    <property type="match status" value="1"/>
</dbReference>
<evidence type="ECO:0000256" key="4">
    <source>
        <dbReference type="PROSITE-ProRule" id="PRU00284"/>
    </source>
</evidence>
<dbReference type="EMBL" id="FLUO01000002">
    <property type="protein sequence ID" value="SBW12222.1"/>
    <property type="molecule type" value="Genomic_DNA"/>
</dbReference>
<evidence type="ECO:0000259" key="8">
    <source>
        <dbReference type="PROSITE" id="PS50885"/>
    </source>
</evidence>
<accession>A0A212KKN6</accession>